<dbReference type="Gene3D" id="3.30.1180.20">
    <property type="entry name" value="Dihydroxyacetone kinase, domain 2"/>
    <property type="match status" value="1"/>
</dbReference>
<dbReference type="PANTHER" id="PTHR28629:SF1">
    <property type="entry name" value="YALI0F01606P"/>
    <property type="match status" value="1"/>
</dbReference>
<dbReference type="Gene3D" id="1.25.40.340">
    <property type="match status" value="1"/>
</dbReference>
<dbReference type="SUPFAM" id="SSF101473">
    <property type="entry name" value="DhaL-like"/>
    <property type="match status" value="1"/>
</dbReference>
<name>A0A1D8NLJ0_YARLL</name>
<dbReference type="UniPathway" id="UPA00617">
    <property type="reaction ID" value="UER00669"/>
</dbReference>
<dbReference type="SMART" id="SM01120">
    <property type="entry name" value="Dak2"/>
    <property type="match status" value="1"/>
</dbReference>
<evidence type="ECO:0000313" key="16">
    <source>
        <dbReference type="Proteomes" id="UP000182444"/>
    </source>
</evidence>
<dbReference type="VEuPathDB" id="FungiDB:YALI1_F02508g"/>
<evidence type="ECO:0000259" key="13">
    <source>
        <dbReference type="PROSITE" id="PS51480"/>
    </source>
</evidence>
<dbReference type="GO" id="GO:0019588">
    <property type="term" value="P:anaerobic glycerol catabolic process"/>
    <property type="evidence" value="ECO:0007669"/>
    <property type="project" value="UniProtKB-UniPathway"/>
</dbReference>
<dbReference type="InterPro" id="IPR004006">
    <property type="entry name" value="DhaK_dom"/>
</dbReference>
<dbReference type="GO" id="GO:0004371">
    <property type="term" value="F:glycerone kinase activity"/>
    <property type="evidence" value="ECO:0007669"/>
    <property type="project" value="UniProtKB-EC"/>
</dbReference>
<dbReference type="GeneID" id="2908059"/>
<dbReference type="PROSITE" id="PS51480">
    <property type="entry name" value="DHAL"/>
    <property type="match status" value="1"/>
</dbReference>
<dbReference type="InterPro" id="IPR012734">
    <property type="entry name" value="DhaK_ATP"/>
</dbReference>
<comment type="function">
    <text evidence="1">Catalyzes both the phosphorylation of dihydroxyacetone and of glyceraldehyde.</text>
</comment>
<dbReference type="FunFam" id="3.30.1180.20:FF:000001">
    <property type="entry name" value="Dihydroxyacetone kinase 1"/>
    <property type="match status" value="1"/>
</dbReference>
<comment type="catalytic activity">
    <reaction evidence="10">
        <text>dihydroxyacetone + ATP = dihydroxyacetone phosphate + ADP + H(+)</text>
        <dbReference type="Rhea" id="RHEA:15773"/>
        <dbReference type="ChEBI" id="CHEBI:15378"/>
        <dbReference type="ChEBI" id="CHEBI:16016"/>
        <dbReference type="ChEBI" id="CHEBI:30616"/>
        <dbReference type="ChEBI" id="CHEBI:57642"/>
        <dbReference type="ChEBI" id="CHEBI:456216"/>
        <dbReference type="EC" id="2.7.1.29"/>
    </reaction>
</comment>
<dbReference type="RefSeq" id="XP_504868.3">
    <property type="nucleotide sequence ID" value="XM_504868.3"/>
</dbReference>
<dbReference type="InterPro" id="IPR050861">
    <property type="entry name" value="Dihydroxyacetone_Kinase"/>
</dbReference>
<gene>
    <name evidence="15" type="ORF">YALI1_F02508g</name>
</gene>
<dbReference type="AlphaFoldDB" id="A0A1D8NLJ0"/>
<dbReference type="PANTHER" id="PTHR28629">
    <property type="entry name" value="TRIOKINASE/FMN CYCLASE"/>
    <property type="match status" value="1"/>
</dbReference>
<evidence type="ECO:0000256" key="5">
    <source>
        <dbReference type="ARBA" id="ARBA00022741"/>
    </source>
</evidence>
<evidence type="ECO:0008006" key="17">
    <source>
        <dbReference type="Google" id="ProtNLM"/>
    </source>
</evidence>
<dbReference type="Gene3D" id="3.40.50.10440">
    <property type="entry name" value="Dihydroxyacetone kinase, domain 1"/>
    <property type="match status" value="1"/>
</dbReference>
<dbReference type="eggNOG" id="KOG2426">
    <property type="taxonomic scope" value="Eukaryota"/>
</dbReference>
<dbReference type="EMBL" id="CP017558">
    <property type="protein sequence ID" value="AOW06496.1"/>
    <property type="molecule type" value="Genomic_DNA"/>
</dbReference>
<feature type="active site" description="Tele-hemiaminal-histidine intermediate" evidence="11">
    <location>
        <position position="221"/>
    </location>
</feature>
<feature type="domain" description="DhaK" evidence="14">
    <location>
        <begin position="9"/>
        <end position="345"/>
    </location>
</feature>
<dbReference type="NCBIfam" id="TIGR02361">
    <property type="entry name" value="dak_ATP"/>
    <property type="match status" value="1"/>
</dbReference>
<dbReference type="GO" id="GO:0005829">
    <property type="term" value="C:cytosol"/>
    <property type="evidence" value="ECO:0007669"/>
    <property type="project" value="TreeGrafter"/>
</dbReference>
<proteinExistence type="inferred from homology"/>
<evidence type="ECO:0000256" key="11">
    <source>
        <dbReference type="PIRSR" id="PIRSR612734-1"/>
    </source>
</evidence>
<comment type="pathway">
    <text evidence="2">Polyol metabolism; glycerol fermentation; glycerone phosphate from glycerol (oxidative route): step 2/2.</text>
</comment>
<dbReference type="PROSITE" id="PS51481">
    <property type="entry name" value="DHAK"/>
    <property type="match status" value="1"/>
</dbReference>
<dbReference type="InterPro" id="IPR004007">
    <property type="entry name" value="DhaL_dom"/>
</dbReference>
<keyword evidence="8" id="KW-0067">ATP-binding</keyword>
<evidence type="ECO:0000256" key="8">
    <source>
        <dbReference type="ARBA" id="ARBA00022840"/>
    </source>
</evidence>
<keyword evidence="6" id="KW-0418">Kinase</keyword>
<dbReference type="GO" id="GO:0005524">
    <property type="term" value="F:ATP binding"/>
    <property type="evidence" value="ECO:0007669"/>
    <property type="project" value="UniProtKB-KW"/>
</dbReference>
<dbReference type="Pfam" id="PF02733">
    <property type="entry name" value="Dak1"/>
    <property type="match status" value="1"/>
</dbReference>
<evidence type="ECO:0000256" key="6">
    <source>
        <dbReference type="ARBA" id="ARBA00022777"/>
    </source>
</evidence>
<feature type="binding site" evidence="12">
    <location>
        <begin position="54"/>
        <end position="57"/>
    </location>
    <ligand>
        <name>substrate</name>
    </ligand>
</feature>
<evidence type="ECO:0000256" key="9">
    <source>
        <dbReference type="ARBA" id="ARBA00047974"/>
    </source>
</evidence>
<dbReference type="Proteomes" id="UP000182444">
    <property type="component" value="Chromosome 1F"/>
</dbReference>
<dbReference type="Pfam" id="PF02734">
    <property type="entry name" value="Dak2"/>
    <property type="match status" value="1"/>
</dbReference>
<evidence type="ECO:0000256" key="7">
    <source>
        <dbReference type="ARBA" id="ARBA00022798"/>
    </source>
</evidence>
<comment type="catalytic activity">
    <reaction evidence="9">
        <text>D-glyceraldehyde + ATP = D-glyceraldehyde 3-phosphate + ADP + H(+)</text>
        <dbReference type="Rhea" id="RHEA:13941"/>
        <dbReference type="ChEBI" id="CHEBI:15378"/>
        <dbReference type="ChEBI" id="CHEBI:17378"/>
        <dbReference type="ChEBI" id="CHEBI:30616"/>
        <dbReference type="ChEBI" id="CHEBI:59776"/>
        <dbReference type="ChEBI" id="CHEBI:456216"/>
        <dbReference type="EC" id="2.7.1.28"/>
    </reaction>
</comment>
<dbReference type="SUPFAM" id="SSF82549">
    <property type="entry name" value="DAK1/DegV-like"/>
    <property type="match status" value="1"/>
</dbReference>
<feature type="domain" description="DhaL" evidence="13">
    <location>
        <begin position="381"/>
        <end position="584"/>
    </location>
</feature>
<protein>
    <recommendedName>
        <fullName evidence="17">Dihydroxyacetone kinase 1</fullName>
    </recommendedName>
</protein>
<dbReference type="OMA" id="TNTHWES"/>
<dbReference type="InterPro" id="IPR036117">
    <property type="entry name" value="DhaL_dom_sf"/>
</dbReference>
<evidence type="ECO:0000313" key="15">
    <source>
        <dbReference type="EMBL" id="AOW06496.1"/>
    </source>
</evidence>
<accession>A0A1D8NLJ0</accession>
<dbReference type="GO" id="GO:0050354">
    <property type="term" value="F:triokinase activity"/>
    <property type="evidence" value="ECO:0007669"/>
    <property type="project" value="UniProtKB-EC"/>
</dbReference>
<comment type="similarity">
    <text evidence="3">Belongs to the dihydroxyacetone kinase (DAK) family.</text>
</comment>
<evidence type="ECO:0000256" key="4">
    <source>
        <dbReference type="ARBA" id="ARBA00022679"/>
    </source>
</evidence>
<evidence type="ECO:0000256" key="3">
    <source>
        <dbReference type="ARBA" id="ARBA00008757"/>
    </source>
</evidence>
<organism evidence="15 16">
    <name type="scientific">Yarrowia lipolytica</name>
    <name type="common">Candida lipolytica</name>
    <dbReference type="NCBI Taxonomy" id="4952"/>
    <lineage>
        <taxon>Eukaryota</taxon>
        <taxon>Fungi</taxon>
        <taxon>Dikarya</taxon>
        <taxon>Ascomycota</taxon>
        <taxon>Saccharomycotina</taxon>
        <taxon>Dipodascomycetes</taxon>
        <taxon>Dipodascales</taxon>
        <taxon>Dipodascales incertae sedis</taxon>
        <taxon>Yarrowia</taxon>
    </lineage>
</organism>
<keyword evidence="7" id="KW-0319">Glycerol metabolism</keyword>
<keyword evidence="5" id="KW-0547">Nucleotide-binding</keyword>
<sequence>MSTKHLFNETDELVLKSLEGVQASRSASILSHRFKVLYNGTHSADRVAVLSGGGSGHEPAHAGFVGDNMLTGAICGPVFASPSAKQVEAGCKLVPSDKGHILVVTNYTGDMLHFGLAAEKLKSQGHKVGIIKSADDVAVDRKSGGLVGRRGLAGTVLLDKIVGGAAWDKLSFDECMAIGTEVAENTATASIGLDYCHVPGRSVENHVSLDQNECQFGLGIHNEPGVKTINPVPAPESMVDTLLKYLVSQDDPERSFVKFKEGDEVILLANNLGGISTIEMRAAVQLAREQLEKTHKIKSVRVLCGTFMSSLNAPGFSITLVNLSNGSHSKNVLKYLDAVSDAPAWVNVAPPTSVKPFINEDKIFDDETSNIKAPTLDIPEQTVVAALTQASQNIIKAEPQLTAWDTEMGDGDCGHTIEHGCRALLEYLNKNKSDPKALEIIPIVRAVVHITEEDMGGTLGAIFGIFFASFLNALLLDPLSHKTDVNVTDKLVNAANTGLESLMNHTPARPGDRTVMDVLIPYVQSLVSTKDIKEAALKAKQAAEGTKKIKPRLGRAVYVGEKDGELPPDPGAWAVYELVDGFANHK</sequence>
<dbReference type="VEuPathDB" id="FungiDB:YALI0_F01606g"/>
<dbReference type="KEGG" id="yli:2908059"/>
<keyword evidence="4" id="KW-0808">Transferase</keyword>
<reference evidence="15 16" key="1">
    <citation type="journal article" date="2016" name="PLoS ONE">
        <title>Sequence Assembly of Yarrowia lipolytica Strain W29/CLIB89 Shows Transposable Element Diversity.</title>
        <authorList>
            <person name="Magnan C."/>
            <person name="Yu J."/>
            <person name="Chang I."/>
            <person name="Jahn E."/>
            <person name="Kanomata Y."/>
            <person name="Wu J."/>
            <person name="Zeller M."/>
            <person name="Oakes M."/>
            <person name="Baldi P."/>
            <person name="Sandmeyer S."/>
        </authorList>
    </citation>
    <scope>NUCLEOTIDE SEQUENCE [LARGE SCALE GENOMIC DNA]</scope>
    <source>
        <strain evidence="16">CLIB89(W29)</strain>
    </source>
</reference>
<evidence type="ECO:0000256" key="2">
    <source>
        <dbReference type="ARBA" id="ARBA00004778"/>
    </source>
</evidence>
<evidence type="ECO:0000256" key="1">
    <source>
        <dbReference type="ARBA" id="ARBA00003264"/>
    </source>
</evidence>
<feature type="binding site" evidence="12">
    <location>
        <position position="110"/>
    </location>
    <ligand>
        <name>substrate</name>
    </ligand>
</feature>
<evidence type="ECO:0000259" key="14">
    <source>
        <dbReference type="PROSITE" id="PS51481"/>
    </source>
</evidence>
<dbReference type="FunFam" id="3.40.50.10440:FF:000001">
    <property type="entry name" value="Dihydroxyacetone kinase, DhaK subunit"/>
    <property type="match status" value="1"/>
</dbReference>
<evidence type="ECO:0000256" key="10">
    <source>
        <dbReference type="ARBA" id="ARBA00048898"/>
    </source>
</evidence>
<evidence type="ECO:0000256" key="12">
    <source>
        <dbReference type="PIRSR" id="PIRSR612734-2"/>
    </source>
</evidence>